<dbReference type="EMBL" id="BMUU01000002">
    <property type="protein sequence ID" value="GGY25462.1"/>
    <property type="molecule type" value="Genomic_DNA"/>
</dbReference>
<dbReference type="Proteomes" id="UP000600946">
    <property type="component" value="Unassembled WGS sequence"/>
</dbReference>
<gene>
    <name evidence="4" type="ORF">GCM10010326_19130</name>
</gene>
<sequence length="91" mass="9741">MADESSSYNQQFGSEKTFGLNSGSSSASDQPDAGAASQTPPVTPTQEWKNGQFFKVGELISYGSAQYQCLRAHTAQPEFAPGEGYSPWAKL</sequence>
<proteinExistence type="predicted"/>
<protein>
    <recommendedName>
        <fullName evidence="3">Chitin-binding type-3 domain-containing protein</fullName>
    </recommendedName>
</protein>
<dbReference type="InterPro" id="IPR036573">
    <property type="entry name" value="CBM_sf_5/12"/>
</dbReference>
<dbReference type="GeneID" id="96289909"/>
<reference evidence="5" key="1">
    <citation type="journal article" date="2019" name="Int. J. Syst. Evol. Microbiol.">
        <title>The Global Catalogue of Microorganisms (GCM) 10K type strain sequencing project: providing services to taxonomists for standard genome sequencing and annotation.</title>
        <authorList>
            <consortium name="The Broad Institute Genomics Platform"/>
            <consortium name="The Broad Institute Genome Sequencing Center for Infectious Disease"/>
            <person name="Wu L."/>
            <person name="Ma J."/>
        </authorList>
    </citation>
    <scope>NUCLEOTIDE SEQUENCE [LARGE SCALE GENOMIC DNA]</scope>
    <source>
        <strain evidence="5">JCM 4594</strain>
    </source>
</reference>
<feature type="region of interest" description="Disordered" evidence="2">
    <location>
        <begin position="1"/>
        <end position="49"/>
    </location>
</feature>
<evidence type="ECO:0000313" key="5">
    <source>
        <dbReference type="Proteomes" id="UP000600946"/>
    </source>
</evidence>
<dbReference type="InterPro" id="IPR003610">
    <property type="entry name" value="CBM5/12"/>
</dbReference>
<comment type="caution">
    <text evidence="4">The sequence shown here is derived from an EMBL/GenBank/DDBJ whole genome shotgun (WGS) entry which is preliminary data.</text>
</comment>
<dbReference type="Gene3D" id="2.10.10.90">
    <property type="match status" value="1"/>
</dbReference>
<organism evidence="4 5">
    <name type="scientific">Streptomyces xanthochromogenes</name>
    <dbReference type="NCBI Taxonomy" id="67384"/>
    <lineage>
        <taxon>Bacteria</taxon>
        <taxon>Bacillati</taxon>
        <taxon>Actinomycetota</taxon>
        <taxon>Actinomycetes</taxon>
        <taxon>Kitasatosporales</taxon>
        <taxon>Streptomycetaceae</taxon>
        <taxon>Streptomyces</taxon>
    </lineage>
</organism>
<dbReference type="SUPFAM" id="SSF51055">
    <property type="entry name" value="Carbohydrate binding domain"/>
    <property type="match status" value="1"/>
</dbReference>
<keyword evidence="5" id="KW-1185">Reference proteome</keyword>
<name>A0ABQ2ZWV4_9ACTN</name>
<evidence type="ECO:0000259" key="3">
    <source>
        <dbReference type="Pfam" id="PF02839"/>
    </source>
</evidence>
<accession>A0ABQ2ZWV4</accession>
<evidence type="ECO:0000256" key="2">
    <source>
        <dbReference type="SAM" id="MobiDB-lite"/>
    </source>
</evidence>
<dbReference type="RefSeq" id="WP_190026746.1">
    <property type="nucleotide sequence ID" value="NZ_BMUU01000002.1"/>
</dbReference>
<keyword evidence="1" id="KW-0378">Hydrolase</keyword>
<dbReference type="Pfam" id="PF02839">
    <property type="entry name" value="CBM_5_12"/>
    <property type="match status" value="1"/>
</dbReference>
<feature type="compositionally biased region" description="Polar residues" evidence="2">
    <location>
        <begin position="1"/>
        <end position="29"/>
    </location>
</feature>
<evidence type="ECO:0000256" key="1">
    <source>
        <dbReference type="ARBA" id="ARBA00022801"/>
    </source>
</evidence>
<feature type="compositionally biased region" description="Polar residues" evidence="2">
    <location>
        <begin position="36"/>
        <end position="49"/>
    </location>
</feature>
<feature type="domain" description="Chitin-binding type-3" evidence="3">
    <location>
        <begin position="47"/>
        <end position="88"/>
    </location>
</feature>
<evidence type="ECO:0000313" key="4">
    <source>
        <dbReference type="EMBL" id="GGY25462.1"/>
    </source>
</evidence>